<dbReference type="KEGG" id="caby:Cabys_3305"/>
<dbReference type="GO" id="GO:0016212">
    <property type="term" value="F:kynurenine-oxoglutarate transaminase activity"/>
    <property type="evidence" value="ECO:0007669"/>
    <property type="project" value="TreeGrafter"/>
</dbReference>
<dbReference type="Proteomes" id="UP000183868">
    <property type="component" value="Chromosome"/>
</dbReference>
<dbReference type="AlphaFoldDB" id="H1XR37"/>
<dbReference type="FunCoup" id="H1XR37">
    <property type="interactions" value="460"/>
</dbReference>
<dbReference type="InterPro" id="IPR004839">
    <property type="entry name" value="Aminotransferase_I/II_large"/>
</dbReference>
<evidence type="ECO:0000313" key="7">
    <source>
        <dbReference type="EMBL" id="APF20053.1"/>
    </source>
</evidence>
<dbReference type="InterPro" id="IPR015421">
    <property type="entry name" value="PyrdxlP-dep_Trfase_major"/>
</dbReference>
<evidence type="ECO:0000256" key="5">
    <source>
        <dbReference type="ARBA" id="ARBA00022898"/>
    </source>
</evidence>
<comment type="cofactor">
    <cofactor evidence="1">
        <name>pyridoxal 5'-phosphate</name>
        <dbReference type="ChEBI" id="CHEBI:597326"/>
    </cofactor>
</comment>
<dbReference type="HOGENOM" id="CLU_017584_4_0_0"/>
<proteinExistence type="inferred from homology"/>
<dbReference type="PRINTS" id="PR00753">
    <property type="entry name" value="ACCSYNTHASE"/>
</dbReference>
<organism evidence="8 9">
    <name type="scientific">Caldithrix abyssi DSM 13497</name>
    <dbReference type="NCBI Taxonomy" id="880073"/>
    <lineage>
        <taxon>Bacteria</taxon>
        <taxon>Pseudomonadati</taxon>
        <taxon>Calditrichota</taxon>
        <taxon>Calditrichia</taxon>
        <taxon>Calditrichales</taxon>
        <taxon>Calditrichaceae</taxon>
        <taxon>Caldithrix</taxon>
    </lineage>
</organism>
<dbReference type="eggNOG" id="COG0436">
    <property type="taxonomic scope" value="Bacteria"/>
</dbReference>
<reference evidence="8 9" key="1">
    <citation type="submission" date="2011-09" db="EMBL/GenBank/DDBJ databases">
        <title>The permanent draft genome of Caldithrix abyssi DSM 13497.</title>
        <authorList>
            <consortium name="US DOE Joint Genome Institute (JGI-PGF)"/>
            <person name="Lucas S."/>
            <person name="Han J."/>
            <person name="Lapidus A."/>
            <person name="Bruce D."/>
            <person name="Goodwin L."/>
            <person name="Pitluck S."/>
            <person name="Peters L."/>
            <person name="Kyrpides N."/>
            <person name="Mavromatis K."/>
            <person name="Ivanova N."/>
            <person name="Mikhailova N."/>
            <person name="Chertkov O."/>
            <person name="Detter J.C."/>
            <person name="Tapia R."/>
            <person name="Han C."/>
            <person name="Land M."/>
            <person name="Hauser L."/>
            <person name="Markowitz V."/>
            <person name="Cheng J.-F."/>
            <person name="Hugenholtz P."/>
            <person name="Woyke T."/>
            <person name="Wu D."/>
            <person name="Spring S."/>
            <person name="Brambilla E."/>
            <person name="Klenk H.-P."/>
            <person name="Eisen J.A."/>
        </authorList>
    </citation>
    <scope>NUCLEOTIDE SEQUENCE [LARGE SCALE GENOMIC DNA]</scope>
    <source>
        <strain evidence="8 9">DSM 13497</strain>
    </source>
</reference>
<dbReference type="NCBIfam" id="NF006569">
    <property type="entry name" value="PRK09082.1"/>
    <property type="match status" value="1"/>
</dbReference>
<dbReference type="FunFam" id="3.40.640.10:FF:000033">
    <property type="entry name" value="Aspartate aminotransferase"/>
    <property type="match status" value="1"/>
</dbReference>
<feature type="domain" description="Aminotransferase class I/classII large" evidence="6">
    <location>
        <begin position="29"/>
        <end position="373"/>
    </location>
</feature>
<dbReference type="NCBIfam" id="NF009079">
    <property type="entry name" value="PRK12414.1"/>
    <property type="match status" value="1"/>
</dbReference>
<comment type="similarity">
    <text evidence="2">Belongs to the class-I pyridoxal-phosphate-dependent aminotransferase family.</text>
</comment>
<sequence length="383" mass="43588" precursor="true">MKGIPIQSKLPNLQVSIFAVMTRLAEETKAINLSQGFPDFNCNPRLIDLVFHYIKTGRNQYAPMPGILPLREAISRKIAGLYGALYDPQSEITITAGATEALYAAITSVVQSGDEVIIFEPFYDAYPPVVKYSGGVPRFIRLNPPDFRIPWQKVKNIISKKTKLIIINSPHNPTGAILEKEDLEKLAEIVDGTSIFIVSDEVYEHIVFDNKKHLSLAMHPALQRRTFVISSFGKTYHTTGWKVGYCAAPELLSHEFRKIHQFITFAVNTPVQWAYADILNKKELYLQLPKFYQKKRDLFRKAMLASNFDLLPCRGTYFQVADYYKISRESDLEFVKKLATKHGVAAIPLSPFYDEEPEQQLIRFCFAKQDATLIKAGERLCQI</sequence>
<evidence type="ECO:0000313" key="8">
    <source>
        <dbReference type="EMBL" id="EHO40131.1"/>
    </source>
</evidence>
<keyword evidence="5" id="KW-0663">Pyridoxal phosphate</keyword>
<dbReference type="EMBL" id="CM001402">
    <property type="protein sequence ID" value="EHO40131.1"/>
    <property type="molecule type" value="Genomic_DNA"/>
</dbReference>
<dbReference type="OrthoDB" id="9802328at2"/>
<dbReference type="Proteomes" id="UP000004671">
    <property type="component" value="Chromosome"/>
</dbReference>
<evidence type="ECO:0000256" key="4">
    <source>
        <dbReference type="ARBA" id="ARBA00022679"/>
    </source>
</evidence>
<evidence type="ECO:0000313" key="10">
    <source>
        <dbReference type="Proteomes" id="UP000183868"/>
    </source>
</evidence>
<evidence type="ECO:0000256" key="3">
    <source>
        <dbReference type="ARBA" id="ARBA00022576"/>
    </source>
</evidence>
<dbReference type="InterPro" id="IPR051326">
    <property type="entry name" value="Kynurenine-oxoglutarate_AT"/>
</dbReference>
<evidence type="ECO:0000256" key="2">
    <source>
        <dbReference type="ARBA" id="ARBA00007441"/>
    </source>
</evidence>
<keyword evidence="3 8" id="KW-0032">Aminotransferase</keyword>
<protein>
    <submittedName>
        <fullName evidence="7">2-keto-4-methylthiobutyrate aminotransferase apoenzyme</fullName>
    </submittedName>
    <submittedName>
        <fullName evidence="8">Aminotransferase class I and II</fullName>
    </submittedName>
</protein>
<keyword evidence="4 8" id="KW-0808">Transferase</keyword>
<dbReference type="PANTHER" id="PTHR43807">
    <property type="entry name" value="FI04487P"/>
    <property type="match status" value="1"/>
</dbReference>
<dbReference type="PaxDb" id="880073-Calab_0486"/>
<name>H1XR37_CALAY</name>
<dbReference type="PANTHER" id="PTHR43807:SF20">
    <property type="entry name" value="FI04487P"/>
    <property type="match status" value="1"/>
</dbReference>
<dbReference type="Pfam" id="PF00155">
    <property type="entry name" value="Aminotran_1_2"/>
    <property type="match status" value="1"/>
</dbReference>
<dbReference type="InterPro" id="IPR015422">
    <property type="entry name" value="PyrdxlP-dep_Trfase_small"/>
</dbReference>
<dbReference type="CDD" id="cd00609">
    <property type="entry name" value="AAT_like"/>
    <property type="match status" value="1"/>
</dbReference>
<dbReference type="Gene3D" id="3.40.640.10">
    <property type="entry name" value="Type I PLP-dependent aspartate aminotransferase-like (Major domain)"/>
    <property type="match status" value="1"/>
</dbReference>
<reference evidence="7 10" key="2">
    <citation type="submission" date="2016-11" db="EMBL/GenBank/DDBJ databases">
        <title>Genomic analysis of Caldithrix abyssi and proposal of a novel bacterial phylum Caldithrichaeota.</title>
        <authorList>
            <person name="Kublanov I."/>
            <person name="Sigalova O."/>
            <person name="Gavrilov S."/>
            <person name="Lebedinsky A."/>
            <person name="Ivanova N."/>
            <person name="Daum C."/>
            <person name="Reddy T."/>
            <person name="Klenk H.P."/>
            <person name="Goker M."/>
            <person name="Reva O."/>
            <person name="Miroshnichenko M."/>
            <person name="Kyprides N."/>
            <person name="Woyke T."/>
            <person name="Gelfand M."/>
        </authorList>
    </citation>
    <scope>NUCLEOTIDE SEQUENCE [LARGE SCALE GENOMIC DNA]</scope>
    <source>
        <strain evidence="7 10">LF13</strain>
    </source>
</reference>
<gene>
    <name evidence="7" type="ORF">Cabys_3305</name>
    <name evidence="8" type="ORF">Calab_0486</name>
</gene>
<evidence type="ECO:0000259" key="6">
    <source>
        <dbReference type="Pfam" id="PF00155"/>
    </source>
</evidence>
<dbReference type="STRING" id="880073.Cabys_3305"/>
<dbReference type="GO" id="GO:0005737">
    <property type="term" value="C:cytoplasm"/>
    <property type="evidence" value="ECO:0007669"/>
    <property type="project" value="TreeGrafter"/>
</dbReference>
<evidence type="ECO:0000313" key="9">
    <source>
        <dbReference type="Proteomes" id="UP000004671"/>
    </source>
</evidence>
<dbReference type="EMBL" id="CP018099">
    <property type="protein sequence ID" value="APF20053.1"/>
    <property type="molecule type" value="Genomic_DNA"/>
</dbReference>
<dbReference type="Gene3D" id="3.90.1150.10">
    <property type="entry name" value="Aspartate Aminotransferase, domain 1"/>
    <property type="match status" value="1"/>
</dbReference>
<accession>H1XR37</accession>
<evidence type="ECO:0000256" key="1">
    <source>
        <dbReference type="ARBA" id="ARBA00001933"/>
    </source>
</evidence>
<dbReference type="SUPFAM" id="SSF53383">
    <property type="entry name" value="PLP-dependent transferases"/>
    <property type="match status" value="1"/>
</dbReference>
<dbReference type="GO" id="GO:0030170">
    <property type="term" value="F:pyridoxal phosphate binding"/>
    <property type="evidence" value="ECO:0007669"/>
    <property type="project" value="InterPro"/>
</dbReference>
<dbReference type="RefSeq" id="WP_006927058.1">
    <property type="nucleotide sequence ID" value="NZ_CM001402.1"/>
</dbReference>
<dbReference type="InterPro" id="IPR015424">
    <property type="entry name" value="PyrdxlP-dep_Trfase"/>
</dbReference>
<dbReference type="InParanoid" id="H1XR37"/>
<keyword evidence="9" id="KW-1185">Reference proteome</keyword>